<reference evidence="1 2" key="1">
    <citation type="submission" date="2021-02" db="EMBL/GenBank/DDBJ databases">
        <authorList>
            <person name="Ra J.-S."/>
        </authorList>
    </citation>
    <scope>NUCLEOTIDE SEQUENCE [LARGE SCALE GENOMIC DNA]</scope>
    <source>
        <strain evidence="1 2">MMS20-R1-14</strain>
    </source>
</reference>
<dbReference type="Pfam" id="PF19827">
    <property type="entry name" value="DUF6308"/>
    <property type="match status" value="1"/>
</dbReference>
<evidence type="ECO:0000313" key="2">
    <source>
        <dbReference type="Proteomes" id="UP001518872"/>
    </source>
</evidence>
<comment type="caution">
    <text evidence="1">The sequence shown here is derived from an EMBL/GenBank/DDBJ whole genome shotgun (WGS) entry which is preliminary data.</text>
</comment>
<evidence type="ECO:0000313" key="1">
    <source>
        <dbReference type="EMBL" id="MBM7080662.1"/>
    </source>
</evidence>
<proteinExistence type="predicted"/>
<dbReference type="InterPro" id="IPR046275">
    <property type="entry name" value="DUF6308"/>
</dbReference>
<dbReference type="RefSeq" id="WP_204928385.1">
    <property type="nucleotide sequence ID" value="NZ_JAFEUC010000021.1"/>
</dbReference>
<keyword evidence="2" id="KW-1185">Reference proteome</keyword>
<name>A0ABS2J266_9ACTN</name>
<organism evidence="1 2">
    <name type="scientific">Micromonospora humida</name>
    <dbReference type="NCBI Taxonomy" id="2809018"/>
    <lineage>
        <taxon>Bacteria</taxon>
        <taxon>Bacillati</taxon>
        <taxon>Actinomycetota</taxon>
        <taxon>Actinomycetes</taxon>
        <taxon>Micromonosporales</taxon>
        <taxon>Micromonosporaceae</taxon>
        <taxon>Micromonospora</taxon>
    </lineage>
</organism>
<protein>
    <recommendedName>
        <fullName evidence="3">DNA-3-methyladenine glycosylase 2 family protein</fullName>
    </recommendedName>
</protein>
<dbReference type="Proteomes" id="UP001518872">
    <property type="component" value="Unassembled WGS sequence"/>
</dbReference>
<sequence>MPQPLTLTEMLAVLDDPRSVSDLHTYYLGTGDETFTGGQFDQLGGGGSRPETAGAITAEDLVAVELLRVRVPPQQALDLLQGPLGERVAAELGRIPVDVALGADEAYPLVVAGGPADTAWRALRDVRGIGWVVAGKLLARKRPKLVPVYDTVVSCAYRTGTGFWEWLHGRLREDEGVLTQRLHALHKEAGLPEAVSLLRVLDVVFWMRHRPVHSGDHCVGIRLP</sequence>
<dbReference type="EMBL" id="JAFEUC010000021">
    <property type="protein sequence ID" value="MBM7080662.1"/>
    <property type="molecule type" value="Genomic_DNA"/>
</dbReference>
<gene>
    <name evidence="1" type="ORF">JQX11_30540</name>
</gene>
<accession>A0ABS2J266</accession>
<evidence type="ECO:0008006" key="3">
    <source>
        <dbReference type="Google" id="ProtNLM"/>
    </source>
</evidence>